<sequence length="146" mass="16993">MKLYLDTSVFSAYYDGRTPERMQMTRNFWQILDQHKKLCSELTVEELNRARSNLRQKLVELTENFTILAITDQMRTLAEDYVEERVVPSRYFSDALHIAAAVLGDADILVSWNFQHLVKRSTRLLVNYVSAKHGFRTIEILAPPEA</sequence>
<name>X1KHD5_9ZZZZ</name>
<feature type="domain" description="PIN" evidence="1">
    <location>
        <begin position="4"/>
        <end position="109"/>
    </location>
</feature>
<proteinExistence type="predicted"/>
<protein>
    <recommendedName>
        <fullName evidence="1">PIN domain-containing protein</fullName>
    </recommendedName>
</protein>
<reference evidence="2" key="1">
    <citation type="journal article" date="2014" name="Front. Microbiol.">
        <title>High frequency of phylogenetically diverse reductive dehalogenase-homologous genes in deep subseafloor sedimentary metagenomes.</title>
        <authorList>
            <person name="Kawai M."/>
            <person name="Futagami T."/>
            <person name="Toyoda A."/>
            <person name="Takaki Y."/>
            <person name="Nishi S."/>
            <person name="Hori S."/>
            <person name="Arai W."/>
            <person name="Tsubouchi T."/>
            <person name="Morono Y."/>
            <person name="Uchiyama I."/>
            <person name="Ito T."/>
            <person name="Fujiyama A."/>
            <person name="Inagaki F."/>
            <person name="Takami H."/>
        </authorList>
    </citation>
    <scope>NUCLEOTIDE SEQUENCE</scope>
    <source>
        <strain evidence="2">Expedition CK06-06</strain>
    </source>
</reference>
<dbReference type="Pfam" id="PF01850">
    <property type="entry name" value="PIN"/>
    <property type="match status" value="1"/>
</dbReference>
<evidence type="ECO:0000313" key="2">
    <source>
        <dbReference type="EMBL" id="GAH93025.1"/>
    </source>
</evidence>
<dbReference type="EMBL" id="BARV01001184">
    <property type="protein sequence ID" value="GAH93025.1"/>
    <property type="molecule type" value="Genomic_DNA"/>
</dbReference>
<accession>X1KHD5</accession>
<evidence type="ECO:0000259" key="1">
    <source>
        <dbReference type="Pfam" id="PF01850"/>
    </source>
</evidence>
<dbReference type="InterPro" id="IPR002716">
    <property type="entry name" value="PIN_dom"/>
</dbReference>
<dbReference type="AlphaFoldDB" id="X1KHD5"/>
<dbReference type="InterPro" id="IPR029060">
    <property type="entry name" value="PIN-like_dom_sf"/>
</dbReference>
<organism evidence="2">
    <name type="scientific">marine sediment metagenome</name>
    <dbReference type="NCBI Taxonomy" id="412755"/>
    <lineage>
        <taxon>unclassified sequences</taxon>
        <taxon>metagenomes</taxon>
        <taxon>ecological metagenomes</taxon>
    </lineage>
</organism>
<dbReference type="SUPFAM" id="SSF88723">
    <property type="entry name" value="PIN domain-like"/>
    <property type="match status" value="1"/>
</dbReference>
<gene>
    <name evidence="2" type="ORF">S06H3_03587</name>
</gene>
<comment type="caution">
    <text evidence="2">The sequence shown here is derived from an EMBL/GenBank/DDBJ whole genome shotgun (WGS) entry which is preliminary data.</text>
</comment>
<dbReference type="Gene3D" id="3.40.50.1010">
    <property type="entry name" value="5'-nuclease"/>
    <property type="match status" value="1"/>
</dbReference>